<feature type="signal peptide" evidence="3">
    <location>
        <begin position="1"/>
        <end position="19"/>
    </location>
</feature>
<dbReference type="InterPro" id="IPR029058">
    <property type="entry name" value="AB_hydrolase_fold"/>
</dbReference>
<evidence type="ECO:0000256" key="2">
    <source>
        <dbReference type="ARBA" id="ARBA00022801"/>
    </source>
</evidence>
<dbReference type="PROSITE" id="PS00122">
    <property type="entry name" value="CARBOXYLESTERASE_B_1"/>
    <property type="match status" value="1"/>
</dbReference>
<dbReference type="Gene3D" id="3.40.50.1820">
    <property type="entry name" value="alpha/beta hydrolase"/>
    <property type="match status" value="1"/>
</dbReference>
<dbReference type="EC" id="3.1.1.-" evidence="3"/>
<feature type="domain" description="Carboxylesterase type B" evidence="4">
    <location>
        <begin position="22"/>
        <end position="498"/>
    </location>
</feature>
<gene>
    <name evidence="5" type="ORF">K461DRAFT_218071</name>
</gene>
<dbReference type="InterPro" id="IPR019819">
    <property type="entry name" value="Carboxylesterase_B_CS"/>
</dbReference>
<accession>A0A9P4MPE3</accession>
<keyword evidence="6" id="KW-1185">Reference proteome</keyword>
<dbReference type="OrthoDB" id="408631at2759"/>
<keyword evidence="2 3" id="KW-0378">Hydrolase</keyword>
<evidence type="ECO:0000313" key="6">
    <source>
        <dbReference type="Proteomes" id="UP000799439"/>
    </source>
</evidence>
<comment type="caution">
    <text evidence="5">The sequence shown here is derived from an EMBL/GenBank/DDBJ whole genome shotgun (WGS) entry which is preliminary data.</text>
</comment>
<dbReference type="EMBL" id="ML996081">
    <property type="protein sequence ID" value="KAF2157154.1"/>
    <property type="molecule type" value="Genomic_DNA"/>
</dbReference>
<evidence type="ECO:0000259" key="4">
    <source>
        <dbReference type="Pfam" id="PF00135"/>
    </source>
</evidence>
<feature type="chain" id="PRO_5040543009" description="Carboxylic ester hydrolase" evidence="3">
    <location>
        <begin position="20"/>
        <end position="545"/>
    </location>
</feature>
<protein>
    <recommendedName>
        <fullName evidence="3">Carboxylic ester hydrolase</fullName>
        <ecNumber evidence="3">3.1.1.-</ecNumber>
    </recommendedName>
</protein>
<dbReference type="GO" id="GO:0016787">
    <property type="term" value="F:hydrolase activity"/>
    <property type="evidence" value="ECO:0007669"/>
    <property type="project" value="UniProtKB-KW"/>
</dbReference>
<evidence type="ECO:0000256" key="3">
    <source>
        <dbReference type="RuleBase" id="RU361235"/>
    </source>
</evidence>
<dbReference type="Pfam" id="PF00135">
    <property type="entry name" value="COesterase"/>
    <property type="match status" value="1"/>
</dbReference>
<dbReference type="PANTHER" id="PTHR11559">
    <property type="entry name" value="CARBOXYLESTERASE"/>
    <property type="match status" value="1"/>
</dbReference>
<dbReference type="InterPro" id="IPR002018">
    <property type="entry name" value="CarbesteraseB"/>
</dbReference>
<evidence type="ECO:0000256" key="1">
    <source>
        <dbReference type="ARBA" id="ARBA00005964"/>
    </source>
</evidence>
<proteinExistence type="inferred from homology"/>
<dbReference type="InterPro" id="IPR019826">
    <property type="entry name" value="Carboxylesterase_B_AS"/>
</dbReference>
<reference evidence="5" key="1">
    <citation type="journal article" date="2020" name="Stud. Mycol.">
        <title>101 Dothideomycetes genomes: a test case for predicting lifestyles and emergence of pathogens.</title>
        <authorList>
            <person name="Haridas S."/>
            <person name="Albert R."/>
            <person name="Binder M."/>
            <person name="Bloem J."/>
            <person name="Labutti K."/>
            <person name="Salamov A."/>
            <person name="Andreopoulos B."/>
            <person name="Baker S."/>
            <person name="Barry K."/>
            <person name="Bills G."/>
            <person name="Bluhm B."/>
            <person name="Cannon C."/>
            <person name="Castanera R."/>
            <person name="Culley D."/>
            <person name="Daum C."/>
            <person name="Ezra D."/>
            <person name="Gonzalez J."/>
            <person name="Henrissat B."/>
            <person name="Kuo A."/>
            <person name="Liang C."/>
            <person name="Lipzen A."/>
            <person name="Lutzoni F."/>
            <person name="Magnuson J."/>
            <person name="Mondo S."/>
            <person name="Nolan M."/>
            <person name="Ohm R."/>
            <person name="Pangilinan J."/>
            <person name="Park H.-J."/>
            <person name="Ramirez L."/>
            <person name="Alfaro M."/>
            <person name="Sun H."/>
            <person name="Tritt A."/>
            <person name="Yoshinaga Y."/>
            <person name="Zwiers L.-H."/>
            <person name="Turgeon B."/>
            <person name="Goodwin S."/>
            <person name="Spatafora J."/>
            <person name="Crous P."/>
            <person name="Grigoriev I."/>
        </authorList>
    </citation>
    <scope>NUCLEOTIDE SEQUENCE</scope>
    <source>
        <strain evidence="5">CBS 260.36</strain>
    </source>
</reference>
<dbReference type="InterPro" id="IPR050309">
    <property type="entry name" value="Type-B_Carboxylest/Lipase"/>
</dbReference>
<sequence length="545" mass="58982">MKGAFFVSAFATLLSPLAAVDPLVDLSYSRYQGTPLANGITQWLGIRYAAPPLGNLRFAAPQNPLPDGQTHDASTHGPYCLGVGKNLPVEESDEDCLFLDVYAPSGATTTSKHPVMVFIQGGGFSINSNPNYNGSGLIQAGDMDMVVVVFNYRVGPFGFLSGTEIARGGSSNNGIKDQRQVFKWIQQNISLFGGNPGRVVLMGASAGGASIGIHLATLNGRNYGLFHGTAATAQTFATMRTVLESQYQYDGLVQRTGCTSSQDTLACLRSLNSSYLQSHNINIAGPGATAPPLYMYAPTFDKNYLTDYTLKAFSRADIILLPSIWGDSTNEGTIFAPKKTNSLADSDTFLKNQYPTITNTELNTINSLYPVAEQFPNAGSYWRQLANAYGEVRYICPGIYIPTKLLNLYSGWVKPAVWNYHWNVIDPTDAASGKGVRHTVELTAIFGPEYVTDAVPASYRPGGVNAPLVPVIQKYWTNFVRALDPNAYPIPALNGVPSPAWGNWPSNGGNSRLLFETGGVAMEKVPADQQSRCNTVLQYMDDLRQ</sequence>
<dbReference type="PROSITE" id="PS00941">
    <property type="entry name" value="CARBOXYLESTERASE_B_2"/>
    <property type="match status" value="1"/>
</dbReference>
<organism evidence="5 6">
    <name type="scientific">Myriangium duriaei CBS 260.36</name>
    <dbReference type="NCBI Taxonomy" id="1168546"/>
    <lineage>
        <taxon>Eukaryota</taxon>
        <taxon>Fungi</taxon>
        <taxon>Dikarya</taxon>
        <taxon>Ascomycota</taxon>
        <taxon>Pezizomycotina</taxon>
        <taxon>Dothideomycetes</taxon>
        <taxon>Dothideomycetidae</taxon>
        <taxon>Myriangiales</taxon>
        <taxon>Myriangiaceae</taxon>
        <taxon>Myriangium</taxon>
    </lineage>
</organism>
<comment type="similarity">
    <text evidence="1 3">Belongs to the type-B carboxylesterase/lipase family.</text>
</comment>
<dbReference type="Proteomes" id="UP000799439">
    <property type="component" value="Unassembled WGS sequence"/>
</dbReference>
<name>A0A9P4MPE3_9PEZI</name>
<evidence type="ECO:0000313" key="5">
    <source>
        <dbReference type="EMBL" id="KAF2157154.1"/>
    </source>
</evidence>
<dbReference type="AlphaFoldDB" id="A0A9P4MPE3"/>
<dbReference type="SUPFAM" id="SSF53474">
    <property type="entry name" value="alpha/beta-Hydrolases"/>
    <property type="match status" value="1"/>
</dbReference>
<keyword evidence="3" id="KW-0732">Signal</keyword>